<keyword evidence="3" id="KW-1185">Reference proteome</keyword>
<evidence type="ECO:0000313" key="3">
    <source>
        <dbReference type="Proteomes" id="UP000297706"/>
    </source>
</evidence>
<feature type="chain" id="PRO_5021209620" evidence="1">
    <location>
        <begin position="23"/>
        <end position="85"/>
    </location>
</feature>
<evidence type="ECO:0000313" key="2">
    <source>
        <dbReference type="EMBL" id="TFW71135.1"/>
    </source>
</evidence>
<proteinExistence type="predicted"/>
<dbReference type="Proteomes" id="UP000297706">
    <property type="component" value="Unassembled WGS sequence"/>
</dbReference>
<dbReference type="EMBL" id="PQVH01000009">
    <property type="protein sequence ID" value="TFW71135.1"/>
    <property type="molecule type" value="Genomic_DNA"/>
</dbReference>
<evidence type="ECO:0000256" key="1">
    <source>
        <dbReference type="SAM" id="SignalP"/>
    </source>
</evidence>
<keyword evidence="1" id="KW-0732">Signal</keyword>
<feature type="signal peptide" evidence="1">
    <location>
        <begin position="1"/>
        <end position="22"/>
    </location>
</feature>
<dbReference type="AlphaFoldDB" id="A0A4Y9VRS1"/>
<dbReference type="OrthoDB" id="9880515at2"/>
<reference evidence="2 3" key="1">
    <citation type="submission" date="2018-02" db="EMBL/GenBank/DDBJ databases">
        <title>A novel lanthanide dependent methylotroph, Methylotenera sp. La3113.</title>
        <authorList>
            <person name="Lv H."/>
            <person name="Tani A."/>
        </authorList>
    </citation>
    <scope>NUCLEOTIDE SEQUENCE [LARGE SCALE GENOMIC DNA]</scope>
    <source>
        <strain evidence="2 3">La3113</strain>
    </source>
</reference>
<organism evidence="2 3">
    <name type="scientific">Methylotenera oryzisoli</name>
    <dbReference type="NCBI Taxonomy" id="2080758"/>
    <lineage>
        <taxon>Bacteria</taxon>
        <taxon>Pseudomonadati</taxon>
        <taxon>Pseudomonadota</taxon>
        <taxon>Betaproteobacteria</taxon>
        <taxon>Nitrosomonadales</taxon>
        <taxon>Methylophilaceae</taxon>
        <taxon>Methylotenera</taxon>
    </lineage>
</organism>
<dbReference type="RefSeq" id="WP_135277852.1">
    <property type="nucleotide sequence ID" value="NZ_PQVH01000009.1"/>
</dbReference>
<accession>A0A4Y9VRS1</accession>
<sequence length="85" mass="8689">MIRFLSALSATVLFSASTLSFAGDCNKTVMGGGCTLEAGAGVAAHMRSQPVVKPAVAKVKEAAVKEAVVPKNVKMSTAANQKPQI</sequence>
<protein>
    <submittedName>
        <fullName evidence="2">Uncharacterized protein</fullName>
    </submittedName>
</protein>
<gene>
    <name evidence="2" type="ORF">C3Y98_07645</name>
</gene>
<name>A0A4Y9VRS1_9PROT</name>
<comment type="caution">
    <text evidence="2">The sequence shown here is derived from an EMBL/GenBank/DDBJ whole genome shotgun (WGS) entry which is preliminary data.</text>
</comment>